<protein>
    <submittedName>
        <fullName evidence="1">Uncharacterized protein</fullName>
    </submittedName>
</protein>
<proteinExistence type="predicted"/>
<dbReference type="GeneID" id="1457482"/>
<accession>V9H0Z4</accession>
<organism evidence="1">
    <name type="scientific">Chlorella vulgaris</name>
    <name type="common">Green alga</name>
    <dbReference type="NCBI Taxonomy" id="3077"/>
    <lineage>
        <taxon>Eukaryota</taxon>
        <taxon>Viridiplantae</taxon>
        <taxon>Chlorophyta</taxon>
        <taxon>core chlorophytes</taxon>
        <taxon>Trebouxiophyceae</taxon>
        <taxon>Chlorellales</taxon>
        <taxon>Chlorellaceae</taxon>
        <taxon>Chlorella clade</taxon>
        <taxon>Chlorella</taxon>
    </lineage>
</organism>
<evidence type="ECO:0000313" key="1">
    <source>
        <dbReference type="EMBL" id="BAA58008.1"/>
    </source>
</evidence>
<reference evidence="1" key="1">
    <citation type="journal article" date="1997" name="Proc. Natl. Acad. Sci. U.S.A.">
        <title>Complete nucleotide sequence of the chloroplast genome from the green alga Chlorella vulgaris: the existence of genes possibly involved in chloroplast division.</title>
        <authorList>
            <person name="Wakasugi T."/>
            <person name="Nagai T."/>
            <person name="Kapoor M."/>
            <person name="Sugita M."/>
            <person name="Ito M."/>
            <person name="Ito S."/>
            <person name="Tsudzuki J."/>
            <person name="Nakashima K."/>
            <person name="Tsudzuki T."/>
            <person name="Suzuki Y."/>
            <person name="Hamada A."/>
            <person name="Ohta T."/>
            <person name="Inamura A."/>
            <person name="Yoshinaga K."/>
            <person name="Sugiura M."/>
        </authorList>
    </citation>
    <scope>NUCLEOTIDE SEQUENCE</scope>
</reference>
<keyword evidence="1" id="KW-0934">Plastid</keyword>
<dbReference type="RefSeq" id="NP_045932.1">
    <property type="nucleotide sequence ID" value="NC_001865.1"/>
</dbReference>
<dbReference type="EMBL" id="AB001684">
    <property type="protein sequence ID" value="BAA58008.1"/>
    <property type="molecule type" value="Genomic_DNA"/>
</dbReference>
<keyword evidence="1" id="KW-0150">Chloroplast</keyword>
<geneLocation type="chloroplast" evidence="1"/>
<dbReference type="AlphaFoldDB" id="V9H0Z4"/>
<sequence>MLYIYFLKLFYSFFLKKKAFILFKTRNRQKKKNDFFKVFSKNFVF</sequence>
<name>V9H0Z4_CHLVU</name>